<evidence type="ECO:0000313" key="1">
    <source>
        <dbReference type="EMBL" id="CUX77066.1"/>
    </source>
</evidence>
<proteinExistence type="predicted"/>
<dbReference type="EMBL" id="LN999010">
    <property type="protein sequence ID" value="CUX77066.1"/>
    <property type="molecule type" value="Genomic_DNA"/>
</dbReference>
<accession>A0A160VRR7</accession>
<sequence length="44" mass="5208">MKKTKTYSFKGRILKILRAREFIEGLSLRQNNNLEALKISLQRT</sequence>
<dbReference type="AlphaFoldDB" id="A0A160VRR7"/>
<name>A0A160VRR7_9EURY</name>
<evidence type="ECO:0000313" key="2">
    <source>
        <dbReference type="Proteomes" id="UP000093069"/>
    </source>
</evidence>
<reference evidence="2" key="1">
    <citation type="submission" date="2016-01" db="EMBL/GenBank/DDBJ databases">
        <authorList>
            <person name="Vorgias C.E."/>
        </authorList>
    </citation>
    <scope>NUCLEOTIDE SEQUENCE [LARGE SCALE GENOMIC DNA]</scope>
</reference>
<protein>
    <submittedName>
        <fullName evidence="1">Uncharacterized protein</fullName>
    </submittedName>
</protein>
<dbReference type="KEGG" id="tch:CHITON_0287"/>
<dbReference type="Proteomes" id="UP000093069">
    <property type="component" value="Chromosome I"/>
</dbReference>
<organism evidence="1 2">
    <name type="scientific">Thermococcus chitonophagus</name>
    <dbReference type="NCBI Taxonomy" id="54262"/>
    <lineage>
        <taxon>Archaea</taxon>
        <taxon>Methanobacteriati</taxon>
        <taxon>Methanobacteriota</taxon>
        <taxon>Thermococci</taxon>
        <taxon>Thermococcales</taxon>
        <taxon>Thermococcaceae</taxon>
        <taxon>Thermococcus</taxon>
    </lineage>
</organism>
<gene>
    <name evidence="1" type="ORF">CHITON_0287</name>
</gene>